<evidence type="ECO:0000313" key="1">
    <source>
        <dbReference type="EMBL" id="SFZ89616.1"/>
    </source>
</evidence>
<keyword evidence="2" id="KW-1185">Reference proteome</keyword>
<dbReference type="InterPro" id="IPR045950">
    <property type="entry name" value="DUF6370"/>
</dbReference>
<dbReference type="STRING" id="369401.SAMN05428642_101456"/>
<protein>
    <submittedName>
        <fullName evidence="1">Uncharacterized protein</fullName>
    </submittedName>
</protein>
<organism evidence="1 2">
    <name type="scientific">Flaviramulus basaltis</name>
    <dbReference type="NCBI Taxonomy" id="369401"/>
    <lineage>
        <taxon>Bacteria</taxon>
        <taxon>Pseudomonadati</taxon>
        <taxon>Bacteroidota</taxon>
        <taxon>Flavobacteriia</taxon>
        <taxon>Flavobacteriales</taxon>
        <taxon>Flavobacteriaceae</taxon>
        <taxon>Flaviramulus</taxon>
    </lineage>
</organism>
<proteinExistence type="predicted"/>
<gene>
    <name evidence="1" type="ORF">SAMN05428642_101456</name>
</gene>
<reference evidence="1 2" key="1">
    <citation type="submission" date="2016-10" db="EMBL/GenBank/DDBJ databases">
        <authorList>
            <person name="de Groot N.N."/>
        </authorList>
    </citation>
    <scope>NUCLEOTIDE SEQUENCE [LARGE SCALE GENOMIC DNA]</scope>
    <source>
        <strain evidence="1 2">DSM 18180</strain>
    </source>
</reference>
<dbReference type="Pfam" id="PF19897">
    <property type="entry name" value="DUF6370"/>
    <property type="match status" value="1"/>
</dbReference>
<sequence>MVSLINYKPMKNIFLVYVFFFAVSCASNSSKKQIVELSCGQCQFDMTSQKGCDLAVRINDKSYFVDGADIDDFGDAHDEHSGFCEVIRKAEVTGEIIDNRFKASSVKLLDQ</sequence>
<name>A0A1K2IBD0_9FLAO</name>
<dbReference type="Proteomes" id="UP000182544">
    <property type="component" value="Unassembled WGS sequence"/>
</dbReference>
<accession>A0A1K2IBD0</accession>
<dbReference type="AlphaFoldDB" id="A0A1K2IBD0"/>
<evidence type="ECO:0000313" key="2">
    <source>
        <dbReference type="Proteomes" id="UP000182544"/>
    </source>
</evidence>
<dbReference type="EMBL" id="FPKV01000001">
    <property type="protein sequence ID" value="SFZ89616.1"/>
    <property type="molecule type" value="Genomic_DNA"/>
</dbReference>